<dbReference type="Proteomes" id="UP000032633">
    <property type="component" value="Chromosome"/>
</dbReference>
<dbReference type="PANTHER" id="PTHR46796">
    <property type="entry name" value="HTH-TYPE TRANSCRIPTIONAL ACTIVATOR RHAS-RELATED"/>
    <property type="match status" value="1"/>
</dbReference>
<evidence type="ECO:0000256" key="1">
    <source>
        <dbReference type="ARBA" id="ARBA00022490"/>
    </source>
</evidence>
<dbReference type="EMBL" id="CP011058">
    <property type="protein sequence ID" value="AJY75633.1"/>
    <property type="molecule type" value="Genomic_DNA"/>
</dbReference>
<dbReference type="PROSITE" id="PS00041">
    <property type="entry name" value="HTH_ARAC_FAMILY_1"/>
    <property type="match status" value="1"/>
</dbReference>
<keyword evidence="3" id="KW-0238">DNA-binding</keyword>
<dbReference type="KEGG" id="pbj:VN24_15040"/>
<keyword evidence="1" id="KW-0963">Cytoplasm</keyword>
<feature type="domain" description="HTH araC/xylS-type" evidence="6">
    <location>
        <begin position="182"/>
        <end position="279"/>
    </location>
</feature>
<evidence type="ECO:0000256" key="3">
    <source>
        <dbReference type="ARBA" id="ARBA00023125"/>
    </source>
</evidence>
<evidence type="ECO:0000256" key="4">
    <source>
        <dbReference type="ARBA" id="ARBA00023159"/>
    </source>
</evidence>
<dbReference type="InterPro" id="IPR050204">
    <property type="entry name" value="AraC_XylS_family_regulators"/>
</dbReference>
<dbReference type="InterPro" id="IPR014710">
    <property type="entry name" value="RmlC-like_jellyroll"/>
</dbReference>
<dbReference type="GO" id="GO:0003700">
    <property type="term" value="F:DNA-binding transcription factor activity"/>
    <property type="evidence" value="ECO:0007669"/>
    <property type="project" value="InterPro"/>
</dbReference>
<dbReference type="Gene3D" id="1.10.10.60">
    <property type="entry name" value="Homeodomain-like"/>
    <property type="match status" value="2"/>
</dbReference>
<dbReference type="Gene3D" id="2.60.120.10">
    <property type="entry name" value="Jelly Rolls"/>
    <property type="match status" value="1"/>
</dbReference>
<dbReference type="STRING" id="1126833.VN24_15040"/>
<dbReference type="PRINTS" id="PR00032">
    <property type="entry name" value="HTHARAC"/>
</dbReference>
<dbReference type="Pfam" id="PF12833">
    <property type="entry name" value="HTH_18"/>
    <property type="match status" value="1"/>
</dbReference>
<evidence type="ECO:0000256" key="2">
    <source>
        <dbReference type="ARBA" id="ARBA00023015"/>
    </source>
</evidence>
<reference evidence="7 8" key="1">
    <citation type="journal article" date="2015" name="J. Biotechnol.">
        <title>Complete genome sequence of Paenibacillus beijingensis 7188(T) (=DSM 24997(T)), a novel rhizobacterium from jujube garden soil.</title>
        <authorList>
            <person name="Kwak Y."/>
            <person name="Shin J.H."/>
        </authorList>
    </citation>
    <scope>NUCLEOTIDE SEQUENCE [LARGE SCALE GENOMIC DNA]</scope>
    <source>
        <strain evidence="7 8">DSM 24997</strain>
    </source>
</reference>
<keyword evidence="8" id="KW-1185">Reference proteome</keyword>
<dbReference type="HOGENOM" id="CLU_000445_88_6_9"/>
<evidence type="ECO:0000256" key="5">
    <source>
        <dbReference type="ARBA" id="ARBA00023163"/>
    </source>
</evidence>
<dbReference type="InterPro" id="IPR003313">
    <property type="entry name" value="AraC-bd"/>
</dbReference>
<gene>
    <name evidence="7" type="ORF">VN24_15040</name>
</gene>
<dbReference type="AlphaFoldDB" id="A0A0D5NL53"/>
<keyword evidence="5" id="KW-0804">Transcription</keyword>
<evidence type="ECO:0000313" key="8">
    <source>
        <dbReference type="Proteomes" id="UP000032633"/>
    </source>
</evidence>
<keyword evidence="2" id="KW-0805">Transcription regulation</keyword>
<keyword evidence="4" id="KW-0010">Activator</keyword>
<dbReference type="PANTHER" id="PTHR46796:SF13">
    <property type="entry name" value="HTH-TYPE TRANSCRIPTIONAL ACTIVATOR RHAS"/>
    <property type="match status" value="1"/>
</dbReference>
<dbReference type="InterPro" id="IPR037923">
    <property type="entry name" value="HTH-like"/>
</dbReference>
<dbReference type="SUPFAM" id="SSF51215">
    <property type="entry name" value="Regulatory protein AraC"/>
    <property type="match status" value="1"/>
</dbReference>
<dbReference type="Pfam" id="PF02311">
    <property type="entry name" value="AraC_binding"/>
    <property type="match status" value="1"/>
</dbReference>
<dbReference type="InterPro" id="IPR018060">
    <property type="entry name" value="HTH_AraC"/>
</dbReference>
<organism evidence="7 8">
    <name type="scientific">Paenibacillus beijingensis</name>
    <dbReference type="NCBI Taxonomy" id="1126833"/>
    <lineage>
        <taxon>Bacteria</taxon>
        <taxon>Bacillati</taxon>
        <taxon>Bacillota</taxon>
        <taxon>Bacilli</taxon>
        <taxon>Bacillales</taxon>
        <taxon>Paenibacillaceae</taxon>
        <taxon>Paenibacillus</taxon>
    </lineage>
</organism>
<accession>A0A0D5NL53</accession>
<dbReference type="PATRIC" id="fig|1126833.4.peg.3294"/>
<dbReference type="GO" id="GO:0043565">
    <property type="term" value="F:sequence-specific DNA binding"/>
    <property type="evidence" value="ECO:0007669"/>
    <property type="project" value="InterPro"/>
</dbReference>
<dbReference type="InterPro" id="IPR020449">
    <property type="entry name" value="Tscrpt_reg_AraC-type_HTH"/>
</dbReference>
<protein>
    <recommendedName>
        <fullName evidence="6">HTH araC/xylS-type domain-containing protein</fullName>
    </recommendedName>
</protein>
<sequence length="284" mass="32046">MLPSNATYRVSINAHPGSGELVPMFSGQERTDPNHRVGPKILDYYLVHYVVSGQGVFHCRGTDYPVSAGDFFFIFPDELIAYQSDELSPMFYRWIGFKGMEAAGLLHRLGISAAAPVVSHPRQRRMSALFYQMEKTLYGGTVADDMRAGGLLRTIFAQWMDQAHAEGQSSTAAESQMERQIGQAIRLFTLQYEQKISIDSLAHTLGYDRTHFSKMFKHYTGLSPQNYLLNVRMEAAKQLLQKPIAIEQVAAAVGFADPLYFSKQFKKWSGQTPSGYRREKRPTL</sequence>
<dbReference type="PROSITE" id="PS01124">
    <property type="entry name" value="HTH_ARAC_FAMILY_2"/>
    <property type="match status" value="1"/>
</dbReference>
<dbReference type="InterPro" id="IPR009057">
    <property type="entry name" value="Homeodomain-like_sf"/>
</dbReference>
<dbReference type="CDD" id="cd06986">
    <property type="entry name" value="cupin_MmsR-like_N"/>
    <property type="match status" value="1"/>
</dbReference>
<dbReference type="SUPFAM" id="SSF46689">
    <property type="entry name" value="Homeodomain-like"/>
    <property type="match status" value="2"/>
</dbReference>
<name>A0A0D5NL53_9BACL</name>
<evidence type="ECO:0000259" key="6">
    <source>
        <dbReference type="PROSITE" id="PS01124"/>
    </source>
</evidence>
<dbReference type="InterPro" id="IPR018062">
    <property type="entry name" value="HTH_AraC-typ_CS"/>
</dbReference>
<reference evidence="8" key="2">
    <citation type="submission" date="2015-03" db="EMBL/GenBank/DDBJ databases">
        <title>Genome sequence of Paenibacillus beijingensis strain DSM 24997T.</title>
        <authorList>
            <person name="Kwak Y."/>
            <person name="Shin J.-H."/>
        </authorList>
    </citation>
    <scope>NUCLEOTIDE SEQUENCE [LARGE SCALE GENOMIC DNA]</scope>
    <source>
        <strain evidence="8">DSM 24997</strain>
    </source>
</reference>
<proteinExistence type="predicted"/>
<dbReference type="SMART" id="SM00342">
    <property type="entry name" value="HTH_ARAC"/>
    <property type="match status" value="1"/>
</dbReference>
<evidence type="ECO:0000313" key="7">
    <source>
        <dbReference type="EMBL" id="AJY75633.1"/>
    </source>
</evidence>